<keyword evidence="6" id="KW-1185">Reference proteome</keyword>
<evidence type="ECO:0000259" key="4">
    <source>
        <dbReference type="Pfam" id="PF00155"/>
    </source>
</evidence>
<reference evidence="5 6" key="1">
    <citation type="journal article" date="2012" name="Proc. Natl. Acad. Sci. U.S.A.">
        <title>Genome and physiology of a model Epsilonproteobacterium responsible for sulfide detoxification in marine oxygen depletion zones.</title>
        <authorList>
            <person name="Grote J."/>
            <person name="Schott T."/>
            <person name="Bruckner C.G."/>
            <person name="Glockner F.O."/>
            <person name="Jost G."/>
            <person name="Teeling H."/>
            <person name="Labrenz M."/>
            <person name="Jurgens K."/>
        </authorList>
    </citation>
    <scope>NUCLEOTIDE SEQUENCE [LARGE SCALE GENOMIC DNA]</scope>
    <source>
        <strain evidence="5 6">GD1</strain>
    </source>
</reference>
<dbReference type="RefSeq" id="WP_008339927.1">
    <property type="nucleotide sequence ID" value="NZ_AFRZ01000001.1"/>
</dbReference>
<dbReference type="STRING" id="929558.SMGD1_0334"/>
<evidence type="ECO:0000256" key="1">
    <source>
        <dbReference type="ARBA" id="ARBA00001933"/>
    </source>
</evidence>
<proteinExistence type="predicted"/>
<dbReference type="eggNOG" id="COG0436">
    <property type="taxonomic scope" value="Bacteria"/>
</dbReference>
<dbReference type="CDD" id="cd00609">
    <property type="entry name" value="AAT_like"/>
    <property type="match status" value="1"/>
</dbReference>
<dbReference type="PANTHER" id="PTHR42832">
    <property type="entry name" value="AMINO ACID AMINOTRANSFERASE"/>
    <property type="match status" value="1"/>
</dbReference>
<dbReference type="SUPFAM" id="SSF53383">
    <property type="entry name" value="PLP-dependent transferases"/>
    <property type="match status" value="1"/>
</dbReference>
<dbReference type="InterPro" id="IPR015422">
    <property type="entry name" value="PyrdxlP-dep_Trfase_small"/>
</dbReference>
<comment type="cofactor">
    <cofactor evidence="1">
        <name>pyridoxal 5'-phosphate</name>
        <dbReference type="ChEBI" id="CHEBI:597326"/>
    </cofactor>
</comment>
<dbReference type="Proteomes" id="UP000006431">
    <property type="component" value="Unassembled WGS sequence"/>
</dbReference>
<accession>B6BNQ7</accession>
<dbReference type="InterPro" id="IPR004839">
    <property type="entry name" value="Aminotransferase_I/II_large"/>
</dbReference>
<dbReference type="PATRIC" id="fig|929558.5.peg.333"/>
<feature type="domain" description="Aminotransferase class I/classII large" evidence="4">
    <location>
        <begin position="29"/>
        <end position="369"/>
    </location>
</feature>
<protein>
    <submittedName>
        <fullName evidence="5">Protein containing Aminotransferase, class I and II domain</fullName>
        <ecNumber evidence="5">2.-.-.-</ecNumber>
    </submittedName>
</protein>
<dbReference type="HOGENOM" id="CLU_017584_4_5_7"/>
<accession>H1FU95</accession>
<dbReference type="Gene3D" id="3.90.1150.10">
    <property type="entry name" value="Aspartate Aminotransferase, domain 1"/>
    <property type="match status" value="1"/>
</dbReference>
<dbReference type="InterPro" id="IPR015421">
    <property type="entry name" value="PyrdxlP-dep_Trfase_major"/>
</dbReference>
<dbReference type="EMBL" id="AFRZ01000001">
    <property type="protein sequence ID" value="EHP28861.1"/>
    <property type="molecule type" value="Genomic_DNA"/>
</dbReference>
<evidence type="ECO:0000313" key="5">
    <source>
        <dbReference type="EMBL" id="EHP28861.1"/>
    </source>
</evidence>
<dbReference type="EC" id="2.-.-.-" evidence="5"/>
<dbReference type="Gene3D" id="3.40.640.10">
    <property type="entry name" value="Type I PLP-dependent aspartate aminotransferase-like (Major domain)"/>
    <property type="match status" value="1"/>
</dbReference>
<gene>
    <name evidence="5" type="ORF">SMGD1_0334</name>
</gene>
<dbReference type="NCBIfam" id="NF004494">
    <property type="entry name" value="PRK05839.1"/>
    <property type="match status" value="1"/>
</dbReference>
<evidence type="ECO:0000256" key="3">
    <source>
        <dbReference type="ARBA" id="ARBA00022679"/>
    </source>
</evidence>
<evidence type="ECO:0000313" key="6">
    <source>
        <dbReference type="Proteomes" id="UP000006431"/>
    </source>
</evidence>
<comment type="caution">
    <text evidence="5">The sequence shown here is derived from an EMBL/GenBank/DDBJ whole genome shotgun (WGS) entry which is preliminary data.</text>
</comment>
<dbReference type="GO" id="GO:0030170">
    <property type="term" value="F:pyridoxal phosphate binding"/>
    <property type="evidence" value="ECO:0007669"/>
    <property type="project" value="InterPro"/>
</dbReference>
<dbReference type="OrthoDB" id="9804474at2"/>
<dbReference type="PANTHER" id="PTHR42832:SF3">
    <property type="entry name" value="L-GLUTAMINE--4-(METHYLSULFANYL)-2-OXOBUTANOATE AMINOTRANSFERASE"/>
    <property type="match status" value="1"/>
</dbReference>
<dbReference type="AlphaFoldDB" id="B6BNQ7"/>
<organism evidence="5 6">
    <name type="scientific">Sulfurimonas gotlandica (strain DSM 19862 / JCM 16533 / GD1)</name>
    <dbReference type="NCBI Taxonomy" id="929558"/>
    <lineage>
        <taxon>Bacteria</taxon>
        <taxon>Pseudomonadati</taxon>
        <taxon>Campylobacterota</taxon>
        <taxon>Epsilonproteobacteria</taxon>
        <taxon>Campylobacterales</taxon>
        <taxon>Sulfurimonadaceae</taxon>
        <taxon>Sulfurimonas</taxon>
    </lineage>
</organism>
<sequence>MNFEPYPFEKLNDLLKDITPNKNYAPSALTIGEPQFETPAFIQNTLADNAHLLKKYPMTAGETNLREAQRGFVKKRFGVELKDEEIIPTFGTREVLFNFPQFLLFDIENPTMAFTNPFYQIYEGAAIASKAKMLLINMDESNNFKPEIDENELSKCDLVIINFPNNPTSSVLTLKELAEWVKLSMKHNFVLLNDECYSEIYTDEKIPSLLEASMYAGNHNFKNILVVNSISKRSSAPGLRSGFIAGDKMILKEYMKYRTYVGCAAPLPLQSAASVAWREEIHVEAARKIYKKNFALAKEILGTEIPAATFYLWLKVENPLEFTKKLYEEYNVKVLPGEYLAREDAKGENPGKDFIRIALVEDEEKTRSALIRIKECLA</sequence>
<dbReference type="GO" id="GO:0008483">
    <property type="term" value="F:transaminase activity"/>
    <property type="evidence" value="ECO:0007669"/>
    <property type="project" value="UniProtKB-KW"/>
</dbReference>
<evidence type="ECO:0000256" key="2">
    <source>
        <dbReference type="ARBA" id="ARBA00022576"/>
    </source>
</evidence>
<keyword evidence="3 5" id="KW-0808">Transferase</keyword>
<dbReference type="Pfam" id="PF00155">
    <property type="entry name" value="Aminotran_1_2"/>
    <property type="match status" value="1"/>
</dbReference>
<dbReference type="InterPro" id="IPR050881">
    <property type="entry name" value="LL-DAP_aminotransferase"/>
</dbReference>
<keyword evidence="2 5" id="KW-0032">Aminotransferase</keyword>
<name>B6BNQ7_SULGG</name>
<dbReference type="InterPro" id="IPR015424">
    <property type="entry name" value="PyrdxlP-dep_Trfase"/>
</dbReference>